<feature type="domain" description="Ig-like" evidence="4">
    <location>
        <begin position="115"/>
        <end position="219"/>
    </location>
</feature>
<dbReference type="SUPFAM" id="SSF48726">
    <property type="entry name" value="Immunoglobulin"/>
    <property type="match status" value="3"/>
</dbReference>
<evidence type="ECO:0000256" key="1">
    <source>
        <dbReference type="ARBA" id="ARBA00022737"/>
    </source>
</evidence>
<keyword evidence="3" id="KW-0393">Immunoglobulin domain</keyword>
<keyword evidence="1" id="KW-0677">Repeat</keyword>
<evidence type="ECO:0000256" key="3">
    <source>
        <dbReference type="ARBA" id="ARBA00023319"/>
    </source>
</evidence>
<accession>A0A8E0VJE4</accession>
<dbReference type="Gene3D" id="2.60.40.10">
    <property type="entry name" value="Immunoglobulins"/>
    <property type="match status" value="3"/>
</dbReference>
<evidence type="ECO:0000313" key="6">
    <source>
        <dbReference type="Proteomes" id="UP000728185"/>
    </source>
</evidence>
<evidence type="ECO:0000256" key="2">
    <source>
        <dbReference type="ARBA" id="ARBA00023157"/>
    </source>
</evidence>
<dbReference type="InterPro" id="IPR051170">
    <property type="entry name" value="Neural/epithelial_adhesion"/>
</dbReference>
<dbReference type="PANTHER" id="PTHR12231">
    <property type="entry name" value="CTX-RELATED TYPE I TRANSMEMBRANE PROTEIN"/>
    <property type="match status" value="1"/>
</dbReference>
<dbReference type="OrthoDB" id="10012075at2759"/>
<dbReference type="Proteomes" id="UP000728185">
    <property type="component" value="Unassembled WGS sequence"/>
</dbReference>
<proteinExistence type="predicted"/>
<evidence type="ECO:0000259" key="4">
    <source>
        <dbReference type="PROSITE" id="PS50835"/>
    </source>
</evidence>
<feature type="domain" description="Ig-like" evidence="4">
    <location>
        <begin position="1"/>
        <end position="110"/>
    </location>
</feature>
<gene>
    <name evidence="5" type="ORF">FBUS_00559</name>
</gene>
<dbReference type="InterPro" id="IPR003599">
    <property type="entry name" value="Ig_sub"/>
</dbReference>
<dbReference type="SMART" id="SM00409">
    <property type="entry name" value="IG"/>
    <property type="match status" value="3"/>
</dbReference>
<dbReference type="InterPro" id="IPR013106">
    <property type="entry name" value="Ig_V-set"/>
</dbReference>
<dbReference type="InterPro" id="IPR007110">
    <property type="entry name" value="Ig-like_dom"/>
</dbReference>
<dbReference type="PROSITE" id="PS50835">
    <property type="entry name" value="IG_LIKE"/>
    <property type="match status" value="3"/>
</dbReference>
<comment type="caution">
    <text evidence="5">The sequence shown here is derived from an EMBL/GenBank/DDBJ whole genome shotgun (WGS) entry which is preliminary data.</text>
</comment>
<dbReference type="PANTHER" id="PTHR12231:SF253">
    <property type="entry name" value="DPR-INTERACTING PROTEIN ETA, ISOFORM B-RELATED"/>
    <property type="match status" value="1"/>
</dbReference>
<protein>
    <submittedName>
        <fullName evidence="5">IgLON family member 5</fullName>
    </submittedName>
</protein>
<feature type="non-terminal residue" evidence="5">
    <location>
        <position position="1"/>
    </location>
</feature>
<dbReference type="InterPro" id="IPR036179">
    <property type="entry name" value="Ig-like_dom_sf"/>
</dbReference>
<name>A0A8E0VJE4_9TREM</name>
<dbReference type="Pfam" id="PF13927">
    <property type="entry name" value="Ig_3"/>
    <property type="match status" value="2"/>
</dbReference>
<sequence length="345" mass="39203">PKCSQDIFVSTKDIVSVVNGTEAKLGCQSKVDLQIEDLDNVTWVRSPRQILTRGIFRVTEDARISTAPLVLLKRRDFSLFIRPAYFEDRGEYRCSVVYKDRVYIRTVELQVLVPPKIIRSPVQFLKVDEGASLEMDCLAIGHPTPETTWLVQGHRQTFDDNWPENAQTVMEAFAKFGGRVINLKGTLKISRLHRSMNQRLVCLATNGVEPSDRRTVELSVRFPPNVRMANRIIKQLVGKSTVLTCYVTANPSGTIYWFFNHRVKIEASNCDILANEEKKYCLQEHRPPVNDVLSPVTSKLTIFRLNQMDFGDYICSVNTIMGEAYGITTLQGKYYKCCSTAHSVV</sequence>
<dbReference type="EMBL" id="LUCM01006188">
    <property type="protein sequence ID" value="KAA0191674.1"/>
    <property type="molecule type" value="Genomic_DNA"/>
</dbReference>
<keyword evidence="6" id="KW-1185">Reference proteome</keyword>
<evidence type="ECO:0000313" key="5">
    <source>
        <dbReference type="EMBL" id="KAA0191674.1"/>
    </source>
</evidence>
<dbReference type="InterPro" id="IPR013783">
    <property type="entry name" value="Ig-like_fold"/>
</dbReference>
<feature type="domain" description="Ig-like" evidence="4">
    <location>
        <begin position="224"/>
        <end position="328"/>
    </location>
</feature>
<keyword evidence="2" id="KW-1015">Disulfide bond</keyword>
<reference evidence="5" key="1">
    <citation type="submission" date="2019-05" db="EMBL/GenBank/DDBJ databases">
        <title>Annotation for the trematode Fasciolopsis buski.</title>
        <authorList>
            <person name="Choi Y.-J."/>
        </authorList>
    </citation>
    <scope>NUCLEOTIDE SEQUENCE</scope>
    <source>
        <strain evidence="5">HT</strain>
        <tissue evidence="5">Whole worm</tissue>
    </source>
</reference>
<dbReference type="AlphaFoldDB" id="A0A8E0VJE4"/>
<organism evidence="5 6">
    <name type="scientific">Fasciolopsis buskii</name>
    <dbReference type="NCBI Taxonomy" id="27845"/>
    <lineage>
        <taxon>Eukaryota</taxon>
        <taxon>Metazoa</taxon>
        <taxon>Spiralia</taxon>
        <taxon>Lophotrochozoa</taxon>
        <taxon>Platyhelminthes</taxon>
        <taxon>Trematoda</taxon>
        <taxon>Digenea</taxon>
        <taxon>Plagiorchiida</taxon>
        <taxon>Echinostomata</taxon>
        <taxon>Echinostomatoidea</taxon>
        <taxon>Fasciolidae</taxon>
        <taxon>Fasciolopsis</taxon>
    </lineage>
</organism>
<dbReference type="Pfam" id="PF07686">
    <property type="entry name" value="V-set"/>
    <property type="match status" value="1"/>
</dbReference>
<dbReference type="GO" id="GO:0043005">
    <property type="term" value="C:neuron projection"/>
    <property type="evidence" value="ECO:0007669"/>
    <property type="project" value="TreeGrafter"/>
</dbReference>